<feature type="non-terminal residue" evidence="2">
    <location>
        <position position="204"/>
    </location>
</feature>
<dbReference type="InterPro" id="IPR046842">
    <property type="entry name" value="SpoIVA_ATPase"/>
</dbReference>
<gene>
    <name evidence="2" type="ORF">IAC13_07040</name>
</gene>
<dbReference type="Pfam" id="PF09547">
    <property type="entry name" value="SpoIVA_ATPase"/>
    <property type="match status" value="1"/>
</dbReference>
<organism evidence="2 3">
    <name type="scientific">Candidatus Scybalomonas excrementavium</name>
    <dbReference type="NCBI Taxonomy" id="2840943"/>
    <lineage>
        <taxon>Bacteria</taxon>
        <taxon>Bacillati</taxon>
        <taxon>Bacillota</taxon>
        <taxon>Clostridia</taxon>
        <taxon>Lachnospirales</taxon>
        <taxon>Lachnospiraceae</taxon>
        <taxon>Lachnospiraceae incertae sedis</taxon>
        <taxon>Candidatus Scybalomonas</taxon>
    </lineage>
</organism>
<reference evidence="2" key="1">
    <citation type="submission" date="2020-10" db="EMBL/GenBank/DDBJ databases">
        <authorList>
            <person name="Gilroy R."/>
        </authorList>
    </citation>
    <scope>NUCLEOTIDE SEQUENCE</scope>
    <source>
        <strain evidence="2">E3-2379</strain>
    </source>
</reference>
<dbReference type="Proteomes" id="UP000823618">
    <property type="component" value="Unassembled WGS sequence"/>
</dbReference>
<dbReference type="SUPFAM" id="SSF52540">
    <property type="entry name" value="P-loop containing nucleoside triphosphate hydrolases"/>
    <property type="match status" value="1"/>
</dbReference>
<evidence type="ECO:0000313" key="3">
    <source>
        <dbReference type="Proteomes" id="UP000823618"/>
    </source>
</evidence>
<evidence type="ECO:0000259" key="1">
    <source>
        <dbReference type="Pfam" id="PF09547"/>
    </source>
</evidence>
<dbReference type="Gene3D" id="3.40.50.300">
    <property type="entry name" value="P-loop containing nucleotide triphosphate hydrolases"/>
    <property type="match status" value="1"/>
</dbReference>
<sequence>MENFNVYKDISARTDGDIYIGVVGPVRTGKSTFIKRFMDLLVIPNITDEHEKQLAVDELPQSAAGRTIMTTEPKFIPKNGVSIEMEDEISFKVRMIDCVGYLVHSAVGHMENEQERLVKTPWYEYEIPFTKAAEVGTRKVITDHSTIGIVVTTDGSFTDIAREDYEEPEERTISELRELKKPFIVLLNSNRPYSKETRELAQSM</sequence>
<dbReference type="InterPro" id="IPR027417">
    <property type="entry name" value="P-loop_NTPase"/>
</dbReference>
<feature type="domain" description="Stage IV sporulation protein A ATPase" evidence="1">
    <location>
        <begin position="1"/>
        <end position="204"/>
    </location>
</feature>
<reference evidence="2" key="2">
    <citation type="journal article" date="2021" name="PeerJ">
        <title>Extensive microbial diversity within the chicken gut microbiome revealed by metagenomics and culture.</title>
        <authorList>
            <person name="Gilroy R."/>
            <person name="Ravi A."/>
            <person name="Getino M."/>
            <person name="Pursley I."/>
            <person name="Horton D.L."/>
            <person name="Alikhan N.F."/>
            <person name="Baker D."/>
            <person name="Gharbi K."/>
            <person name="Hall N."/>
            <person name="Watson M."/>
            <person name="Adriaenssens E.M."/>
            <person name="Foster-Nyarko E."/>
            <person name="Jarju S."/>
            <person name="Secka A."/>
            <person name="Antonio M."/>
            <person name="Oren A."/>
            <person name="Chaudhuri R.R."/>
            <person name="La Ragione R."/>
            <person name="Hildebrand F."/>
            <person name="Pallen M.J."/>
        </authorList>
    </citation>
    <scope>NUCLEOTIDE SEQUENCE</scope>
    <source>
        <strain evidence="2">E3-2379</strain>
    </source>
</reference>
<comment type="caution">
    <text evidence="2">The sequence shown here is derived from an EMBL/GenBank/DDBJ whole genome shotgun (WGS) entry which is preliminary data.</text>
</comment>
<proteinExistence type="predicted"/>
<dbReference type="EMBL" id="JADIML010000193">
    <property type="protein sequence ID" value="MBO8463667.1"/>
    <property type="molecule type" value="Genomic_DNA"/>
</dbReference>
<name>A0A9D9N815_9FIRM</name>
<protein>
    <submittedName>
        <fullName evidence="2">Stage IV sporulation protein A</fullName>
    </submittedName>
</protein>
<accession>A0A9D9N815</accession>
<dbReference type="AlphaFoldDB" id="A0A9D9N815"/>
<evidence type="ECO:0000313" key="2">
    <source>
        <dbReference type="EMBL" id="MBO8463667.1"/>
    </source>
</evidence>